<comment type="caution">
    <text evidence="2">The sequence shown here is derived from an EMBL/GenBank/DDBJ whole genome shotgun (WGS) entry which is preliminary data.</text>
</comment>
<dbReference type="Proteomes" id="UP001345691">
    <property type="component" value="Unassembled WGS sequence"/>
</dbReference>
<accession>A0ABR0JRK6</accession>
<keyword evidence="3" id="KW-1185">Reference proteome</keyword>
<feature type="compositionally biased region" description="Polar residues" evidence="1">
    <location>
        <begin position="172"/>
        <end position="186"/>
    </location>
</feature>
<proteinExistence type="predicted"/>
<feature type="region of interest" description="Disordered" evidence="1">
    <location>
        <begin position="131"/>
        <end position="203"/>
    </location>
</feature>
<evidence type="ECO:0000313" key="2">
    <source>
        <dbReference type="EMBL" id="KAK5068600.1"/>
    </source>
</evidence>
<sequence length="529" mass="61004">MPATKKTGPKSGTNVKWSPEAEVFLLEWLDKNKGSEGALLQNADTALDGLTADEDFQKCLPGIKALSADERRVKVTARLQWFWRNYRLSPKYDEAPYTVTTIYTKGVEVLDWEKLGSRYVDLYTSEQLQARKALPPTSTSAGQTTRKRSAPDDLDQDDNAENRPSPKRLRSWTINARNEVPNTLDTSAEEPESREQRRARQNEMLSDLDFGKLPKFRLLLMDEHSHPLLKTDVDFEMKGIYNQMRRAVEEYVRSYDLHESSPVILEPMLAYPPRLNSLLSETLGGVAEDVDSRRMLFQKVQQEVAIGYGYFIRSLLAAAITIWCFRTNINEKEIYRSYGAGVIQAAFEKVLDPSVEMRLRETLLEVHVERNLKPRIRTQAEMMAFRFQAFVDLLLPKVEEAAPNPETSEVVSCPWTDPDHPDTTNFPDEYFHEGEARVNFRIDLVSIFERSLKWRAERNKSMHEKYMFNFPALGKPYITKQMWEERDSEGNKRHGGVILCLLPVTFRSVRQDILGKWEPWQKVGDGIVL</sequence>
<evidence type="ECO:0000256" key="1">
    <source>
        <dbReference type="SAM" id="MobiDB-lite"/>
    </source>
</evidence>
<organism evidence="2 3">
    <name type="scientific">Exophiala sideris</name>
    <dbReference type="NCBI Taxonomy" id="1016849"/>
    <lineage>
        <taxon>Eukaryota</taxon>
        <taxon>Fungi</taxon>
        <taxon>Dikarya</taxon>
        <taxon>Ascomycota</taxon>
        <taxon>Pezizomycotina</taxon>
        <taxon>Eurotiomycetes</taxon>
        <taxon>Chaetothyriomycetidae</taxon>
        <taxon>Chaetothyriales</taxon>
        <taxon>Herpotrichiellaceae</taxon>
        <taxon>Exophiala</taxon>
    </lineage>
</organism>
<dbReference type="EMBL" id="JAVRRF010000001">
    <property type="protein sequence ID" value="KAK5068600.1"/>
    <property type="molecule type" value="Genomic_DNA"/>
</dbReference>
<protein>
    <submittedName>
        <fullName evidence="2">Uncharacterized protein</fullName>
    </submittedName>
</protein>
<gene>
    <name evidence="2" type="ORF">LTR69_000720</name>
</gene>
<evidence type="ECO:0000313" key="3">
    <source>
        <dbReference type="Proteomes" id="UP001345691"/>
    </source>
</evidence>
<reference evidence="2 3" key="1">
    <citation type="submission" date="2023-08" db="EMBL/GenBank/DDBJ databases">
        <title>Black Yeasts Isolated from many extreme environments.</title>
        <authorList>
            <person name="Coleine C."/>
            <person name="Stajich J.E."/>
            <person name="Selbmann L."/>
        </authorList>
    </citation>
    <scope>NUCLEOTIDE SEQUENCE [LARGE SCALE GENOMIC DNA]</scope>
    <source>
        <strain evidence="2 3">CCFEE 6328</strain>
    </source>
</reference>
<name>A0ABR0JRK6_9EURO</name>
<feature type="compositionally biased region" description="Basic and acidic residues" evidence="1">
    <location>
        <begin position="191"/>
        <end position="201"/>
    </location>
</feature>